<dbReference type="PROSITE" id="PS50023">
    <property type="entry name" value="LIM_DOMAIN_2"/>
    <property type="match status" value="2"/>
</dbReference>
<organism evidence="6">
    <name type="scientific">Eutreptiella gymnastica</name>
    <dbReference type="NCBI Taxonomy" id="73025"/>
    <lineage>
        <taxon>Eukaryota</taxon>
        <taxon>Discoba</taxon>
        <taxon>Euglenozoa</taxon>
        <taxon>Euglenida</taxon>
        <taxon>Spirocuta</taxon>
        <taxon>Euglenophyceae</taxon>
        <taxon>Eutreptiales</taxon>
        <taxon>Eutreptiaceae</taxon>
        <taxon>Eutreptiella</taxon>
    </lineage>
</organism>
<dbReference type="GO" id="GO:0046872">
    <property type="term" value="F:metal ion binding"/>
    <property type="evidence" value="ECO:0007669"/>
    <property type="project" value="UniProtKB-KW"/>
</dbReference>
<keyword evidence="2 4" id="KW-0862">Zinc</keyword>
<feature type="domain" description="LIM zinc-binding" evidence="5">
    <location>
        <begin position="2"/>
        <end position="61"/>
    </location>
</feature>
<dbReference type="EMBL" id="HBJA01139462">
    <property type="protein sequence ID" value="CAE0836641.1"/>
    <property type="molecule type" value="Transcribed_RNA"/>
</dbReference>
<dbReference type="PROSITE" id="PS00478">
    <property type="entry name" value="LIM_DOMAIN_1"/>
    <property type="match status" value="2"/>
</dbReference>
<dbReference type="GO" id="GO:0030036">
    <property type="term" value="P:actin cytoskeleton organization"/>
    <property type="evidence" value="ECO:0007669"/>
    <property type="project" value="TreeGrafter"/>
</dbReference>
<evidence type="ECO:0000256" key="1">
    <source>
        <dbReference type="ARBA" id="ARBA00022723"/>
    </source>
</evidence>
<dbReference type="AlphaFoldDB" id="A0A7S4GGS0"/>
<evidence type="ECO:0000313" key="6">
    <source>
        <dbReference type="EMBL" id="CAE0836641.1"/>
    </source>
</evidence>
<dbReference type="PANTHER" id="PTHR24214:SF38">
    <property type="entry name" value="PDZ AND LIM DOMAIN PROTEIN ZASP-RELATED"/>
    <property type="match status" value="1"/>
</dbReference>
<dbReference type="GO" id="GO:0051371">
    <property type="term" value="F:muscle alpha-actinin binding"/>
    <property type="evidence" value="ECO:0007669"/>
    <property type="project" value="TreeGrafter"/>
</dbReference>
<dbReference type="Gene3D" id="2.10.110.10">
    <property type="entry name" value="Cysteine Rich Protein"/>
    <property type="match status" value="2"/>
</dbReference>
<dbReference type="CDD" id="cd08368">
    <property type="entry name" value="LIM"/>
    <property type="match status" value="2"/>
</dbReference>
<feature type="domain" description="LIM zinc-binding" evidence="5">
    <location>
        <begin position="62"/>
        <end position="123"/>
    </location>
</feature>
<dbReference type="GO" id="GO:0031941">
    <property type="term" value="C:filamentous actin"/>
    <property type="evidence" value="ECO:0007669"/>
    <property type="project" value="TreeGrafter"/>
</dbReference>
<dbReference type="SUPFAM" id="SSF57716">
    <property type="entry name" value="Glucocorticoid receptor-like (DNA-binding domain)"/>
    <property type="match status" value="2"/>
</dbReference>
<dbReference type="InterPro" id="IPR001781">
    <property type="entry name" value="Znf_LIM"/>
</dbReference>
<name>A0A7S4GGS0_9EUGL</name>
<dbReference type="InterPro" id="IPR050604">
    <property type="entry name" value="PDZ-LIM_domain"/>
</dbReference>
<proteinExistence type="predicted"/>
<dbReference type="GO" id="GO:0001725">
    <property type="term" value="C:stress fiber"/>
    <property type="evidence" value="ECO:0007669"/>
    <property type="project" value="TreeGrafter"/>
</dbReference>
<dbReference type="PANTHER" id="PTHR24214">
    <property type="entry name" value="PDZ AND LIM DOMAIN PROTEIN ZASP"/>
    <property type="match status" value="1"/>
</dbReference>
<evidence type="ECO:0000256" key="2">
    <source>
        <dbReference type="ARBA" id="ARBA00022833"/>
    </source>
</evidence>
<sequence length="145" mass="16103">MPECSRCNQDIQGGHVEALGRPWHTDCFTCAVCSTPFGQGTFVVHNKKPMHQQCYDKVREPVCCRACCQEILRGDIYLEALGGMWHVSCFKCARCGKDFVDGKYFADDTNTHPIHDSCEQHTVVGHVAAASAITVEEDHAQRSVS</sequence>
<evidence type="ECO:0000259" key="5">
    <source>
        <dbReference type="PROSITE" id="PS50023"/>
    </source>
</evidence>
<evidence type="ECO:0000256" key="3">
    <source>
        <dbReference type="ARBA" id="ARBA00023038"/>
    </source>
</evidence>
<dbReference type="GO" id="GO:0005912">
    <property type="term" value="C:adherens junction"/>
    <property type="evidence" value="ECO:0007669"/>
    <property type="project" value="TreeGrafter"/>
</dbReference>
<reference evidence="6" key="1">
    <citation type="submission" date="2021-01" db="EMBL/GenBank/DDBJ databases">
        <authorList>
            <person name="Corre E."/>
            <person name="Pelletier E."/>
            <person name="Niang G."/>
            <person name="Scheremetjew M."/>
            <person name="Finn R."/>
            <person name="Kale V."/>
            <person name="Holt S."/>
            <person name="Cochrane G."/>
            <person name="Meng A."/>
            <person name="Brown T."/>
            <person name="Cohen L."/>
        </authorList>
    </citation>
    <scope>NUCLEOTIDE SEQUENCE</scope>
    <source>
        <strain evidence="6">CCMP1594</strain>
    </source>
</reference>
<dbReference type="SMART" id="SM00132">
    <property type="entry name" value="LIM"/>
    <property type="match status" value="2"/>
</dbReference>
<dbReference type="GO" id="GO:0003779">
    <property type="term" value="F:actin binding"/>
    <property type="evidence" value="ECO:0007669"/>
    <property type="project" value="TreeGrafter"/>
</dbReference>
<keyword evidence="3 4" id="KW-0440">LIM domain</keyword>
<dbReference type="FunFam" id="2.10.110.10:FF:000009">
    <property type="entry name" value="Paxillin isoform 1"/>
    <property type="match status" value="1"/>
</dbReference>
<keyword evidence="1 4" id="KW-0479">Metal-binding</keyword>
<dbReference type="Pfam" id="PF00412">
    <property type="entry name" value="LIM"/>
    <property type="match status" value="2"/>
</dbReference>
<gene>
    <name evidence="6" type="ORF">EGYM00163_LOCUS48005</name>
</gene>
<protein>
    <recommendedName>
        <fullName evidence="5">LIM zinc-binding domain-containing protein</fullName>
    </recommendedName>
</protein>
<accession>A0A7S4GGS0</accession>
<evidence type="ECO:0000256" key="4">
    <source>
        <dbReference type="PROSITE-ProRule" id="PRU00125"/>
    </source>
</evidence>